<dbReference type="SUPFAM" id="SSF109854">
    <property type="entry name" value="DinB/YfiT-like putative metalloenzymes"/>
    <property type="match status" value="1"/>
</dbReference>
<dbReference type="Pfam" id="PF12867">
    <property type="entry name" value="DinB_2"/>
    <property type="match status" value="1"/>
</dbReference>
<dbReference type="InterPro" id="IPR024775">
    <property type="entry name" value="DinB-like"/>
</dbReference>
<protein>
    <submittedName>
        <fullName evidence="2">DinB family protein</fullName>
    </submittedName>
</protein>
<name>A0ABR7WQQ3_9SPHI</name>
<reference evidence="2 3" key="1">
    <citation type="submission" date="2020-09" db="EMBL/GenBank/DDBJ databases">
        <title>Novel species of Mucilaginibacter isolated from a glacier on the Tibetan Plateau.</title>
        <authorList>
            <person name="Liu Q."/>
            <person name="Xin Y.-H."/>
        </authorList>
    </citation>
    <scope>NUCLEOTIDE SEQUENCE [LARGE SCALE GENOMIC DNA]</scope>
    <source>
        <strain evidence="2 3">ZT4R22</strain>
    </source>
</reference>
<evidence type="ECO:0000313" key="2">
    <source>
        <dbReference type="EMBL" id="MBD1363587.1"/>
    </source>
</evidence>
<organism evidence="2 3">
    <name type="scientific">Mucilaginibacter pankratovii</name>
    <dbReference type="NCBI Taxonomy" id="2772110"/>
    <lineage>
        <taxon>Bacteria</taxon>
        <taxon>Pseudomonadati</taxon>
        <taxon>Bacteroidota</taxon>
        <taxon>Sphingobacteriia</taxon>
        <taxon>Sphingobacteriales</taxon>
        <taxon>Sphingobacteriaceae</taxon>
        <taxon>Mucilaginibacter</taxon>
    </lineage>
</organism>
<dbReference type="Gene3D" id="1.20.120.450">
    <property type="entry name" value="dinb family like domain"/>
    <property type="match status" value="1"/>
</dbReference>
<proteinExistence type="predicted"/>
<evidence type="ECO:0000313" key="3">
    <source>
        <dbReference type="Proteomes" id="UP000606600"/>
    </source>
</evidence>
<comment type="caution">
    <text evidence="2">The sequence shown here is derived from an EMBL/GenBank/DDBJ whole genome shotgun (WGS) entry which is preliminary data.</text>
</comment>
<dbReference type="EMBL" id="JACWMY010000003">
    <property type="protein sequence ID" value="MBD1363587.1"/>
    <property type="molecule type" value="Genomic_DNA"/>
</dbReference>
<sequence length="170" mass="19683">MIARPQLNEYPVFASTYVNMVPEGADVMQLLTDSLTETYELFSTLPDEKALFAYAEGKWTVKEVLGHIIDTERVFAFRAFCFSREQITLPGFDQDTYVNNTDYNSRSLQDLAEEFKVTRLSNLYVFRNFTEEQINRNGTASGNYLTVRALIYMTAGHVLHHLQILKERYL</sequence>
<dbReference type="Proteomes" id="UP000606600">
    <property type="component" value="Unassembled WGS sequence"/>
</dbReference>
<keyword evidence="3" id="KW-1185">Reference proteome</keyword>
<accession>A0ABR7WQQ3</accession>
<gene>
    <name evidence="2" type="ORF">IDJ77_07180</name>
</gene>
<evidence type="ECO:0000259" key="1">
    <source>
        <dbReference type="Pfam" id="PF12867"/>
    </source>
</evidence>
<feature type="domain" description="DinB-like" evidence="1">
    <location>
        <begin position="32"/>
        <end position="164"/>
    </location>
</feature>
<dbReference type="RefSeq" id="WP_191188257.1">
    <property type="nucleotide sequence ID" value="NZ_JACWMY010000003.1"/>
</dbReference>
<dbReference type="InterPro" id="IPR034660">
    <property type="entry name" value="DinB/YfiT-like"/>
</dbReference>